<dbReference type="RefSeq" id="WP_145343764.1">
    <property type="nucleotide sequence ID" value="NZ_CP036261.1"/>
</dbReference>
<gene>
    <name evidence="3" type="ORF">EC9_15930</name>
</gene>
<protein>
    <recommendedName>
        <fullName evidence="5">DUF4350 domain-containing protein</fullName>
    </recommendedName>
</protein>
<reference evidence="3 4" key="1">
    <citation type="submission" date="2019-02" db="EMBL/GenBank/DDBJ databases">
        <title>Deep-cultivation of Planctomycetes and their phenomic and genomic characterization uncovers novel biology.</title>
        <authorList>
            <person name="Wiegand S."/>
            <person name="Jogler M."/>
            <person name="Boedeker C."/>
            <person name="Pinto D."/>
            <person name="Vollmers J."/>
            <person name="Rivas-Marin E."/>
            <person name="Kohn T."/>
            <person name="Peeters S.H."/>
            <person name="Heuer A."/>
            <person name="Rast P."/>
            <person name="Oberbeckmann S."/>
            <person name="Bunk B."/>
            <person name="Jeske O."/>
            <person name="Meyerdierks A."/>
            <person name="Storesund J.E."/>
            <person name="Kallscheuer N."/>
            <person name="Luecker S."/>
            <person name="Lage O.M."/>
            <person name="Pohl T."/>
            <person name="Merkel B.J."/>
            <person name="Hornburger P."/>
            <person name="Mueller R.-W."/>
            <person name="Bruemmer F."/>
            <person name="Labrenz M."/>
            <person name="Spormann A.M."/>
            <person name="Op den Camp H."/>
            <person name="Overmann J."/>
            <person name="Amann R."/>
            <person name="Jetten M.S.M."/>
            <person name="Mascher T."/>
            <person name="Medema M.H."/>
            <person name="Devos D.P."/>
            <person name="Kaster A.-K."/>
            <person name="Ovreas L."/>
            <person name="Rohde M."/>
            <person name="Galperin M.Y."/>
            <person name="Jogler C."/>
        </authorList>
    </citation>
    <scope>NUCLEOTIDE SEQUENCE [LARGE SCALE GENOMIC DNA]</scope>
    <source>
        <strain evidence="3 4">EC9</strain>
    </source>
</reference>
<keyword evidence="1" id="KW-0472">Membrane</keyword>
<keyword evidence="2" id="KW-0732">Signal</keyword>
<dbReference type="Proteomes" id="UP000319557">
    <property type="component" value="Chromosome"/>
</dbReference>
<organism evidence="3 4">
    <name type="scientific">Rosistilla ulvae</name>
    <dbReference type="NCBI Taxonomy" id="1930277"/>
    <lineage>
        <taxon>Bacteria</taxon>
        <taxon>Pseudomonadati</taxon>
        <taxon>Planctomycetota</taxon>
        <taxon>Planctomycetia</taxon>
        <taxon>Pirellulales</taxon>
        <taxon>Pirellulaceae</taxon>
        <taxon>Rosistilla</taxon>
    </lineage>
</organism>
<feature type="signal peptide" evidence="2">
    <location>
        <begin position="1"/>
        <end position="24"/>
    </location>
</feature>
<sequence length="737" mass="82179" precursor="true">MIRSVCFGWILLATAFASNSLSFGQDDAGLVHVGRLAPGTRQNGFAMSIATPKLAANGYQPLHLRFSPKTPTFPADRTFDVVLSPRGNETTQLDFDFHVRCTVPQNSTVERFVVYVPYYVPWSQLTVELSESGQRIEQGRKTFSIESLETRYAEQHTSVGILHPSSNATAATDAAAATRYPDVRSLVTLLGEGPLDEATGKESLSDKELRELATKVQSAWVQFRAIDSDPQTMYRSWLGYSQLDVIIVQAATLQDVARHAERFKPLTDWIAAGGSLWIYDAKGFEFPSDSVTLKPVAAGRVPDLVAVRRTLDLNAANDTTPLEMEHWGEVTKQSQNWEWQQLEVELSQRKDVFDAMQKKKHPAAAIQSPTELSALLRTTRFGLGTITAIDDLYPFPGSFQLWQTVRDLYGPKQLVWTQRNGIDVRRGDDHYWKWLIEAVGGPPVKLFFALNTLFVIVIGPVGYLFFRRHARLHLLLFFAPALALLLTLGLFAYALLADGWQTRVRARQLTWQDADAGYRVSQNRQTYFSSFGRADGIELPEQTAVFPIRNTAVQSRYRPANNQRSRRSIYASDPDYRYTGQFLPARTQVQYMTLQPQAAPPMIGFDRSDDSLTVRNDSPHPLSCVIAADTKGQLWVARDVPAGESAAMNRSQTASPSTLIDVAPLLIDSPVPVLNNDGYTNHSTNAELTLLERQLNQWLGSLPNNHFMATTQLQSDTLGVSDARTEGSVHVIMGELP</sequence>
<evidence type="ECO:0000313" key="3">
    <source>
        <dbReference type="EMBL" id="QDS87415.1"/>
    </source>
</evidence>
<feature type="transmembrane region" description="Helical" evidence="1">
    <location>
        <begin position="473"/>
        <end position="496"/>
    </location>
</feature>
<keyword evidence="1" id="KW-0812">Transmembrane</keyword>
<evidence type="ECO:0000313" key="4">
    <source>
        <dbReference type="Proteomes" id="UP000319557"/>
    </source>
</evidence>
<evidence type="ECO:0000256" key="1">
    <source>
        <dbReference type="SAM" id="Phobius"/>
    </source>
</evidence>
<proteinExistence type="predicted"/>
<evidence type="ECO:0008006" key="5">
    <source>
        <dbReference type="Google" id="ProtNLM"/>
    </source>
</evidence>
<feature type="chain" id="PRO_5021995444" description="DUF4350 domain-containing protein" evidence="2">
    <location>
        <begin position="25"/>
        <end position="737"/>
    </location>
</feature>
<evidence type="ECO:0000256" key="2">
    <source>
        <dbReference type="SAM" id="SignalP"/>
    </source>
</evidence>
<dbReference type="OrthoDB" id="269524at2"/>
<keyword evidence="1" id="KW-1133">Transmembrane helix</keyword>
<dbReference type="EMBL" id="CP036261">
    <property type="protein sequence ID" value="QDS87415.1"/>
    <property type="molecule type" value="Genomic_DNA"/>
</dbReference>
<feature type="transmembrane region" description="Helical" evidence="1">
    <location>
        <begin position="446"/>
        <end position="466"/>
    </location>
</feature>
<dbReference type="KEGG" id="ruv:EC9_15930"/>
<accession>A0A517LXR6</accession>
<keyword evidence="4" id="KW-1185">Reference proteome</keyword>
<dbReference type="AlphaFoldDB" id="A0A517LXR6"/>
<name>A0A517LXR6_9BACT</name>